<organism evidence="1 4">
    <name type="scientific">Gluconacetobacter dulcium</name>
    <dbReference type="NCBI Taxonomy" id="2729096"/>
    <lineage>
        <taxon>Bacteria</taxon>
        <taxon>Pseudomonadati</taxon>
        <taxon>Pseudomonadota</taxon>
        <taxon>Alphaproteobacteria</taxon>
        <taxon>Acetobacterales</taxon>
        <taxon>Acetobacteraceae</taxon>
        <taxon>Gluconacetobacter</taxon>
    </lineage>
</organism>
<evidence type="ECO:0000313" key="3">
    <source>
        <dbReference type="Proteomes" id="UP000540490"/>
    </source>
</evidence>
<dbReference type="EMBL" id="JABEQO010000014">
    <property type="protein sequence ID" value="MBB2165170.1"/>
    <property type="molecule type" value="Genomic_DNA"/>
</dbReference>
<dbReference type="EMBL" id="JABEQN010000014">
    <property type="protein sequence ID" value="MBB2194421.1"/>
    <property type="molecule type" value="Genomic_DNA"/>
</dbReference>
<keyword evidence="3" id="KW-1185">Reference proteome</keyword>
<proteinExistence type="predicted"/>
<dbReference type="Proteomes" id="UP000561077">
    <property type="component" value="Unassembled WGS sequence"/>
</dbReference>
<sequence length="139" mass="16111">MSEYFRGDEKSGITAPNLANICCYVDHIVKARGRKTQYTSVSLAPNSIQIFGEVMYRLLRTQAESDGHDVVEHHNLITDIQNTIKKSVKADKIKAARALQYAQKRKEGLVVWNFKLKNLKSKWIIRYAHIRIQKYFDKV</sequence>
<dbReference type="RefSeq" id="WP_182974353.1">
    <property type="nucleotide sequence ID" value="NZ_JABEQN010000014.1"/>
</dbReference>
<gene>
    <name evidence="2" type="ORF">HLH25_12400</name>
    <name evidence="1" type="ORF">HLH26_11610</name>
</gene>
<evidence type="ECO:0000313" key="4">
    <source>
        <dbReference type="Proteomes" id="UP000561077"/>
    </source>
</evidence>
<dbReference type="Proteomes" id="UP000540490">
    <property type="component" value="Unassembled WGS sequence"/>
</dbReference>
<name>A0A7W4ILN2_9PROT</name>
<accession>A0A7W4ILN2</accession>
<evidence type="ECO:0000313" key="1">
    <source>
        <dbReference type="EMBL" id="MBB2165170.1"/>
    </source>
</evidence>
<reference evidence="3 4" key="1">
    <citation type="submission" date="2020-04" db="EMBL/GenBank/DDBJ databases">
        <title>Description of novel Gluconacetobacter.</title>
        <authorList>
            <person name="Sombolestani A."/>
        </authorList>
    </citation>
    <scope>NUCLEOTIDE SEQUENCE [LARGE SCALE GENOMIC DNA]</scope>
    <source>
        <strain evidence="2 3">LMG 1728</strain>
        <strain evidence="1 4">LMG 1731</strain>
    </source>
</reference>
<evidence type="ECO:0000313" key="2">
    <source>
        <dbReference type="EMBL" id="MBB2194421.1"/>
    </source>
</evidence>
<protein>
    <submittedName>
        <fullName evidence="1">Uncharacterized protein</fullName>
    </submittedName>
</protein>
<dbReference type="AlphaFoldDB" id="A0A7W4ILN2"/>
<comment type="caution">
    <text evidence="1">The sequence shown here is derived from an EMBL/GenBank/DDBJ whole genome shotgun (WGS) entry which is preliminary data.</text>
</comment>